<keyword evidence="3" id="KW-1185">Reference proteome</keyword>
<protein>
    <submittedName>
        <fullName evidence="2">Uncharacterized protein</fullName>
    </submittedName>
</protein>
<dbReference type="EMBL" id="JBHSNY010000002">
    <property type="protein sequence ID" value="MFC5633687.1"/>
    <property type="molecule type" value="Genomic_DNA"/>
</dbReference>
<reference evidence="3" key="1">
    <citation type="journal article" date="2019" name="Int. J. Syst. Evol. Microbiol.">
        <title>The Global Catalogue of Microorganisms (GCM) 10K type strain sequencing project: providing services to taxonomists for standard genome sequencing and annotation.</title>
        <authorList>
            <consortium name="The Broad Institute Genomics Platform"/>
            <consortium name="The Broad Institute Genome Sequencing Center for Infectious Disease"/>
            <person name="Wu L."/>
            <person name="Ma J."/>
        </authorList>
    </citation>
    <scope>NUCLEOTIDE SEQUENCE [LARGE SCALE GENOMIC DNA]</scope>
    <source>
        <strain evidence="3">CGMCC 4.7248</strain>
    </source>
</reference>
<feature type="compositionally biased region" description="Basic residues" evidence="1">
    <location>
        <begin position="43"/>
        <end position="53"/>
    </location>
</feature>
<gene>
    <name evidence="2" type="ORF">ACFPZJ_07740</name>
</gene>
<feature type="compositionally biased region" description="Basic and acidic residues" evidence="1">
    <location>
        <begin position="23"/>
        <end position="32"/>
    </location>
</feature>
<accession>A0ABW0UJB3</accession>
<feature type="region of interest" description="Disordered" evidence="1">
    <location>
        <begin position="1"/>
        <end position="53"/>
    </location>
</feature>
<evidence type="ECO:0000313" key="2">
    <source>
        <dbReference type="EMBL" id="MFC5633687.1"/>
    </source>
</evidence>
<organism evidence="2 3">
    <name type="scientific">Streptomyces bullii</name>
    <dbReference type="NCBI Taxonomy" id="349910"/>
    <lineage>
        <taxon>Bacteria</taxon>
        <taxon>Bacillati</taxon>
        <taxon>Actinomycetota</taxon>
        <taxon>Actinomycetes</taxon>
        <taxon>Kitasatosporales</taxon>
        <taxon>Streptomycetaceae</taxon>
        <taxon>Streptomyces</taxon>
    </lineage>
</organism>
<comment type="caution">
    <text evidence="2">The sequence shown here is derived from an EMBL/GenBank/DDBJ whole genome shotgun (WGS) entry which is preliminary data.</text>
</comment>
<sequence length="53" mass="5964">MDGWPRVGPVLERHPAPAAWHPVEPEPARDDFDAPELAPHWISPRRRPKAPGP</sequence>
<evidence type="ECO:0000256" key="1">
    <source>
        <dbReference type="SAM" id="MobiDB-lite"/>
    </source>
</evidence>
<evidence type="ECO:0000313" key="3">
    <source>
        <dbReference type="Proteomes" id="UP001596154"/>
    </source>
</evidence>
<dbReference type="RefSeq" id="WP_381019014.1">
    <property type="nucleotide sequence ID" value="NZ_JBHSNY010000002.1"/>
</dbReference>
<dbReference type="Proteomes" id="UP001596154">
    <property type="component" value="Unassembled WGS sequence"/>
</dbReference>
<name>A0ABW0UJB3_9ACTN</name>
<proteinExistence type="predicted"/>